<dbReference type="SUPFAM" id="SSF52058">
    <property type="entry name" value="L domain-like"/>
    <property type="match status" value="1"/>
</dbReference>
<dbReference type="EMBL" id="CATOUU010000137">
    <property type="protein sequence ID" value="CAI9917669.1"/>
    <property type="molecule type" value="Genomic_DNA"/>
</dbReference>
<proteinExistence type="predicted"/>
<dbReference type="Pfam" id="PF12799">
    <property type="entry name" value="LRR_4"/>
    <property type="match status" value="2"/>
</dbReference>
<organism evidence="3">
    <name type="scientific">Hexamita inflata</name>
    <dbReference type="NCBI Taxonomy" id="28002"/>
    <lineage>
        <taxon>Eukaryota</taxon>
        <taxon>Metamonada</taxon>
        <taxon>Diplomonadida</taxon>
        <taxon>Hexamitidae</taxon>
        <taxon>Hexamitinae</taxon>
        <taxon>Hexamita</taxon>
    </lineage>
</organism>
<evidence type="ECO:0000313" key="3">
    <source>
        <dbReference type="EMBL" id="CAI9917669.1"/>
    </source>
</evidence>
<dbReference type="AlphaFoldDB" id="A0AA86NEI6"/>
<gene>
    <name evidence="4" type="ORF">HINF_LOCUS47600</name>
    <name evidence="3" type="ORF">HINF_LOCUS5314</name>
</gene>
<dbReference type="PANTHER" id="PTHR15454">
    <property type="entry name" value="NISCHARIN RELATED"/>
    <property type="match status" value="1"/>
</dbReference>
<dbReference type="PRINTS" id="PR00019">
    <property type="entry name" value="LEURICHRPT"/>
</dbReference>
<dbReference type="SMART" id="SM00365">
    <property type="entry name" value="LRR_SD22"/>
    <property type="match status" value="4"/>
</dbReference>
<evidence type="ECO:0000313" key="4">
    <source>
        <dbReference type="EMBL" id="CAL6057633.1"/>
    </source>
</evidence>
<protein>
    <submittedName>
        <fullName evidence="3">Leucine rich repeats-containing protein</fullName>
    </submittedName>
    <submittedName>
        <fullName evidence="4">Leucine_rich repeats-containing protein</fullName>
    </submittedName>
</protein>
<accession>A0AA86NEI6</accession>
<sequence>MLSKQKQIYEQEMLQTYKRNVTNNALHINSDKQLTSIKFVEQINANELVIRLCQKVQLIEPPSNIKILKINNCQLKEISGIGSMKLTELDLSSNSVSDIQELKDLTELKILNLGYNSTPQKQLVDISPLCQLLNLQKLNLFRNYIQNIFPLQNLVNLTMLNLANNKISNIDALKEMIHLQQLYLSQNMITHVYPLRFLKDLRDLDVMGNLIYNFKPIQQLQYFDKFLITWQKELSEEQMKVANRQSSVYEAQIIHEQMHAKLKNIKLQINKVQDNQNKLIGYLQTRQLAMTNQVISVYKKIQEQQNIFGQ</sequence>
<evidence type="ECO:0000256" key="2">
    <source>
        <dbReference type="ARBA" id="ARBA00022737"/>
    </source>
</evidence>
<dbReference type="Proteomes" id="UP001642409">
    <property type="component" value="Unassembled WGS sequence"/>
</dbReference>
<reference evidence="4 5" key="2">
    <citation type="submission" date="2024-07" db="EMBL/GenBank/DDBJ databases">
        <authorList>
            <person name="Akdeniz Z."/>
        </authorList>
    </citation>
    <scope>NUCLEOTIDE SEQUENCE [LARGE SCALE GENOMIC DNA]</scope>
</reference>
<dbReference type="PANTHER" id="PTHR15454:SF56">
    <property type="entry name" value="PROTEIN PHOSPHATASE 1 REGULATORY SUBUNIT 7-RELATED"/>
    <property type="match status" value="1"/>
</dbReference>
<dbReference type="EMBL" id="CAXDID020000215">
    <property type="protein sequence ID" value="CAL6057633.1"/>
    <property type="molecule type" value="Genomic_DNA"/>
</dbReference>
<reference evidence="3" key="1">
    <citation type="submission" date="2023-06" db="EMBL/GenBank/DDBJ databases">
        <authorList>
            <person name="Kurt Z."/>
        </authorList>
    </citation>
    <scope>NUCLEOTIDE SEQUENCE</scope>
</reference>
<dbReference type="Gene3D" id="3.80.10.10">
    <property type="entry name" value="Ribonuclease Inhibitor"/>
    <property type="match status" value="2"/>
</dbReference>
<comment type="caution">
    <text evidence="3">The sequence shown here is derived from an EMBL/GenBank/DDBJ whole genome shotgun (WGS) entry which is preliminary data.</text>
</comment>
<dbReference type="PROSITE" id="PS51450">
    <property type="entry name" value="LRR"/>
    <property type="match status" value="4"/>
</dbReference>
<dbReference type="InterPro" id="IPR025875">
    <property type="entry name" value="Leu-rich_rpt_4"/>
</dbReference>
<name>A0AA86NEI6_9EUKA</name>
<dbReference type="InterPro" id="IPR001611">
    <property type="entry name" value="Leu-rich_rpt"/>
</dbReference>
<dbReference type="GO" id="GO:0005737">
    <property type="term" value="C:cytoplasm"/>
    <property type="evidence" value="ECO:0007669"/>
    <property type="project" value="TreeGrafter"/>
</dbReference>
<keyword evidence="2" id="KW-0677">Repeat</keyword>
<keyword evidence="1" id="KW-0433">Leucine-rich repeat</keyword>
<keyword evidence="5" id="KW-1185">Reference proteome</keyword>
<evidence type="ECO:0000256" key="1">
    <source>
        <dbReference type="ARBA" id="ARBA00022614"/>
    </source>
</evidence>
<evidence type="ECO:0000313" key="5">
    <source>
        <dbReference type="Proteomes" id="UP001642409"/>
    </source>
</evidence>
<dbReference type="InterPro" id="IPR032675">
    <property type="entry name" value="LRR_dom_sf"/>
</dbReference>